<dbReference type="EMBL" id="BPLQ01014871">
    <property type="protein sequence ID" value="GIY83914.1"/>
    <property type="molecule type" value="Genomic_DNA"/>
</dbReference>
<comment type="caution">
    <text evidence="1">The sequence shown here is derived from an EMBL/GenBank/DDBJ whole genome shotgun (WGS) entry which is preliminary data.</text>
</comment>
<sequence>MYAFTQKFSFQPGAFKFKAYIGYGLIGSFKKMPMLHCNNIHASVYIFCKEQVFNNLKILRRLAEGAVNVDEDFKKKSRIIEQAHLHWAGNDSKM</sequence>
<protein>
    <submittedName>
        <fullName evidence="1">Uncharacterized protein</fullName>
    </submittedName>
</protein>
<keyword evidence="2" id="KW-1185">Reference proteome</keyword>
<dbReference type="Proteomes" id="UP001054837">
    <property type="component" value="Unassembled WGS sequence"/>
</dbReference>
<name>A0AAV4WQD3_9ARAC</name>
<organism evidence="1 2">
    <name type="scientific">Caerostris darwini</name>
    <dbReference type="NCBI Taxonomy" id="1538125"/>
    <lineage>
        <taxon>Eukaryota</taxon>
        <taxon>Metazoa</taxon>
        <taxon>Ecdysozoa</taxon>
        <taxon>Arthropoda</taxon>
        <taxon>Chelicerata</taxon>
        <taxon>Arachnida</taxon>
        <taxon>Araneae</taxon>
        <taxon>Araneomorphae</taxon>
        <taxon>Entelegynae</taxon>
        <taxon>Araneoidea</taxon>
        <taxon>Araneidae</taxon>
        <taxon>Caerostris</taxon>
    </lineage>
</organism>
<proteinExistence type="predicted"/>
<dbReference type="AlphaFoldDB" id="A0AAV4WQD3"/>
<accession>A0AAV4WQD3</accession>
<evidence type="ECO:0000313" key="2">
    <source>
        <dbReference type="Proteomes" id="UP001054837"/>
    </source>
</evidence>
<evidence type="ECO:0000313" key="1">
    <source>
        <dbReference type="EMBL" id="GIY83914.1"/>
    </source>
</evidence>
<gene>
    <name evidence="1" type="ORF">CDAR_224231</name>
</gene>
<reference evidence="1 2" key="1">
    <citation type="submission" date="2021-06" db="EMBL/GenBank/DDBJ databases">
        <title>Caerostris darwini draft genome.</title>
        <authorList>
            <person name="Kono N."/>
            <person name="Arakawa K."/>
        </authorList>
    </citation>
    <scope>NUCLEOTIDE SEQUENCE [LARGE SCALE GENOMIC DNA]</scope>
</reference>